<keyword evidence="1" id="KW-0808">Transferase</keyword>
<name>A0A5A7QBN4_STRAF</name>
<dbReference type="AlphaFoldDB" id="A0A5A7QBN4"/>
<gene>
    <name evidence="1" type="ORF">STAS_19478</name>
</gene>
<organism evidence="1 2">
    <name type="scientific">Striga asiatica</name>
    <name type="common">Asiatic witchweed</name>
    <name type="synonym">Buchnera asiatica</name>
    <dbReference type="NCBI Taxonomy" id="4170"/>
    <lineage>
        <taxon>Eukaryota</taxon>
        <taxon>Viridiplantae</taxon>
        <taxon>Streptophyta</taxon>
        <taxon>Embryophyta</taxon>
        <taxon>Tracheophyta</taxon>
        <taxon>Spermatophyta</taxon>
        <taxon>Magnoliopsida</taxon>
        <taxon>eudicotyledons</taxon>
        <taxon>Gunneridae</taxon>
        <taxon>Pentapetalae</taxon>
        <taxon>asterids</taxon>
        <taxon>lamiids</taxon>
        <taxon>Lamiales</taxon>
        <taxon>Orobanchaceae</taxon>
        <taxon>Buchnereae</taxon>
        <taxon>Striga</taxon>
    </lineage>
</organism>
<dbReference type="EMBL" id="BKCP01006405">
    <property type="protein sequence ID" value="GER42669.1"/>
    <property type="molecule type" value="Genomic_DNA"/>
</dbReference>
<keyword evidence="1" id="KW-0418">Kinase</keyword>
<dbReference type="Proteomes" id="UP000325081">
    <property type="component" value="Unassembled WGS sequence"/>
</dbReference>
<comment type="caution">
    <text evidence="1">The sequence shown here is derived from an EMBL/GenBank/DDBJ whole genome shotgun (WGS) entry which is preliminary data.</text>
</comment>
<protein>
    <submittedName>
        <fullName evidence="1">Protein kinase protein with tetratricopeptiderepeat domain</fullName>
    </submittedName>
</protein>
<evidence type="ECO:0000313" key="1">
    <source>
        <dbReference type="EMBL" id="GER42669.1"/>
    </source>
</evidence>
<dbReference type="GO" id="GO:0016301">
    <property type="term" value="F:kinase activity"/>
    <property type="evidence" value="ECO:0007669"/>
    <property type="project" value="UniProtKB-KW"/>
</dbReference>
<sequence length="137" mass="14661">MSAAGLTVALSMLAGAAYDARHARLLKKRKSNRAASARGVVGDCGGSGERLRVAATVPAERRDDRCNVWSLASVRNFARVGKFGGGIPRKRPPLLIDRRERTEGLLLKVADEDFSTGSSAVLFANGQGRPLLIDSWV</sequence>
<keyword evidence="2" id="KW-1185">Reference proteome</keyword>
<accession>A0A5A7QBN4</accession>
<proteinExistence type="predicted"/>
<reference evidence="2" key="1">
    <citation type="journal article" date="2019" name="Curr. Biol.">
        <title>Genome Sequence of Striga asiatica Provides Insight into the Evolution of Plant Parasitism.</title>
        <authorList>
            <person name="Yoshida S."/>
            <person name="Kim S."/>
            <person name="Wafula E.K."/>
            <person name="Tanskanen J."/>
            <person name="Kim Y.M."/>
            <person name="Honaas L."/>
            <person name="Yang Z."/>
            <person name="Spallek T."/>
            <person name="Conn C.E."/>
            <person name="Ichihashi Y."/>
            <person name="Cheong K."/>
            <person name="Cui S."/>
            <person name="Der J.P."/>
            <person name="Gundlach H."/>
            <person name="Jiao Y."/>
            <person name="Hori C."/>
            <person name="Ishida J.K."/>
            <person name="Kasahara H."/>
            <person name="Kiba T."/>
            <person name="Kim M.S."/>
            <person name="Koo N."/>
            <person name="Laohavisit A."/>
            <person name="Lee Y.H."/>
            <person name="Lumba S."/>
            <person name="McCourt P."/>
            <person name="Mortimer J.C."/>
            <person name="Mutuku J.M."/>
            <person name="Nomura T."/>
            <person name="Sasaki-Sekimoto Y."/>
            <person name="Seto Y."/>
            <person name="Wang Y."/>
            <person name="Wakatake T."/>
            <person name="Sakakibara H."/>
            <person name="Demura T."/>
            <person name="Yamaguchi S."/>
            <person name="Yoneyama K."/>
            <person name="Manabe R.I."/>
            <person name="Nelson D.C."/>
            <person name="Schulman A.H."/>
            <person name="Timko M.P."/>
            <person name="dePamphilis C.W."/>
            <person name="Choi D."/>
            <person name="Shirasu K."/>
        </authorList>
    </citation>
    <scope>NUCLEOTIDE SEQUENCE [LARGE SCALE GENOMIC DNA]</scope>
    <source>
        <strain evidence="2">cv. UVA1</strain>
    </source>
</reference>
<evidence type="ECO:0000313" key="2">
    <source>
        <dbReference type="Proteomes" id="UP000325081"/>
    </source>
</evidence>